<proteinExistence type="predicted"/>
<dbReference type="Proteomes" id="UP000546257">
    <property type="component" value="Unassembled WGS sequence"/>
</dbReference>
<dbReference type="AlphaFoldDB" id="A0A7J9SG50"/>
<comment type="caution">
    <text evidence="1">The sequence shown here is derived from an EMBL/GenBank/DDBJ whole genome shotgun (WGS) entry which is preliminary data.</text>
</comment>
<dbReference type="RefSeq" id="WP_185192283.1">
    <property type="nucleotide sequence ID" value="NZ_JACKXD010000002.1"/>
</dbReference>
<evidence type="ECO:0008006" key="3">
    <source>
        <dbReference type="Google" id="ProtNLM"/>
    </source>
</evidence>
<organism evidence="1 2">
    <name type="scientific">Halobellus ruber</name>
    <dbReference type="NCBI Taxonomy" id="2761102"/>
    <lineage>
        <taxon>Archaea</taxon>
        <taxon>Methanobacteriati</taxon>
        <taxon>Methanobacteriota</taxon>
        <taxon>Stenosarchaea group</taxon>
        <taxon>Halobacteria</taxon>
        <taxon>Halobacteriales</taxon>
        <taxon>Haloferacaceae</taxon>
        <taxon>Halobellus</taxon>
    </lineage>
</organism>
<evidence type="ECO:0000313" key="1">
    <source>
        <dbReference type="EMBL" id="MBB6645920.1"/>
    </source>
</evidence>
<accession>A0A7J9SG50</accession>
<dbReference type="EMBL" id="JACKXD010000002">
    <property type="protein sequence ID" value="MBB6645920.1"/>
    <property type="molecule type" value="Genomic_DNA"/>
</dbReference>
<protein>
    <recommendedName>
        <fullName evidence="3">Glycine zipper domain-containing protein</fullName>
    </recommendedName>
</protein>
<keyword evidence="2" id="KW-1185">Reference proteome</keyword>
<name>A0A7J9SG50_9EURY</name>
<gene>
    <name evidence="1" type="ORF">H5V44_06395</name>
</gene>
<sequence>MDENETALVQCHNCGDLIEAHETASGRITLSSAGGVSGGAGGLVAGATNGIAGSIGAMAATVPFGVGGLLIGGLAGYIIGDHVDGRQCPNCGEKLDI</sequence>
<reference evidence="1 2" key="1">
    <citation type="submission" date="2020-08" db="EMBL/GenBank/DDBJ databases">
        <authorList>
            <person name="Seo M.-J."/>
        </authorList>
    </citation>
    <scope>NUCLEOTIDE SEQUENCE [LARGE SCALE GENOMIC DNA]</scope>
    <source>
        <strain evidence="1 2">MBLA0160</strain>
    </source>
</reference>
<evidence type="ECO:0000313" key="2">
    <source>
        <dbReference type="Proteomes" id="UP000546257"/>
    </source>
</evidence>